<gene>
    <name evidence="2" type="ORF">ENP70_19225</name>
</gene>
<name>A0A7C1NYX6_9HYPH</name>
<reference evidence="2" key="1">
    <citation type="journal article" date="2020" name="mSystems">
        <title>Genome- and Community-Level Interaction Insights into Carbon Utilization and Element Cycling Functions of Hydrothermarchaeota in Hydrothermal Sediment.</title>
        <authorList>
            <person name="Zhou Z."/>
            <person name="Liu Y."/>
            <person name="Xu W."/>
            <person name="Pan J."/>
            <person name="Luo Z.H."/>
            <person name="Li M."/>
        </authorList>
    </citation>
    <scope>NUCLEOTIDE SEQUENCE [LARGE SCALE GENOMIC DNA]</scope>
    <source>
        <strain evidence="2">SpSt-243</strain>
    </source>
</reference>
<evidence type="ECO:0000313" key="2">
    <source>
        <dbReference type="EMBL" id="HEB45768.1"/>
    </source>
</evidence>
<organism evidence="2">
    <name type="scientific">Agrobacterium albertimagni</name>
    <dbReference type="NCBI Taxonomy" id="147266"/>
    <lineage>
        <taxon>Bacteria</taxon>
        <taxon>Pseudomonadati</taxon>
        <taxon>Pseudomonadota</taxon>
        <taxon>Alphaproteobacteria</taxon>
        <taxon>Hyphomicrobiales</taxon>
        <taxon>Rhizobiaceae</taxon>
        <taxon>Rhizobium/Agrobacterium group</taxon>
        <taxon>Agrobacterium</taxon>
    </lineage>
</organism>
<feature type="domain" description="REase AHJR-like" evidence="1">
    <location>
        <begin position="14"/>
        <end position="125"/>
    </location>
</feature>
<dbReference type="EMBL" id="DSKI01000987">
    <property type="protein sequence ID" value="HEB45768.1"/>
    <property type="molecule type" value="Genomic_DNA"/>
</dbReference>
<proteinExistence type="predicted"/>
<dbReference type="InterPro" id="IPR040902">
    <property type="entry name" value="AHJR-like"/>
</dbReference>
<sequence>MAANTQQITDADEFPIDRIREAYVKQGFRFIEHPGSEELPSFFGGYRPDAVALKTGQNVAIQFMQSRKGQQGLSFEAISRLFVGQPDWRFVVSYGGADPQASSALPIASEAAIRKQLNDLRDLGQKGQRRAAFVMGWSLLEAALHRVDEDADHRPRKPGTVLESLARLGYLSPEREVQLRPLALLRNRIVHGDITSEPSVDELKAVFQAVDEALT</sequence>
<protein>
    <recommendedName>
        <fullName evidence="1">REase AHJR-like domain-containing protein</fullName>
    </recommendedName>
</protein>
<evidence type="ECO:0000259" key="1">
    <source>
        <dbReference type="Pfam" id="PF18743"/>
    </source>
</evidence>
<accession>A0A7C1NYX6</accession>
<dbReference type="Pfam" id="PF18743">
    <property type="entry name" value="AHJR-like"/>
    <property type="match status" value="1"/>
</dbReference>
<dbReference type="AlphaFoldDB" id="A0A7C1NYX6"/>
<comment type="caution">
    <text evidence="2">The sequence shown here is derived from an EMBL/GenBank/DDBJ whole genome shotgun (WGS) entry which is preliminary data.</text>
</comment>